<gene>
    <name evidence="3" type="ORF">AAA799P11_00743</name>
</gene>
<keyword evidence="4" id="KW-1185">Reference proteome</keyword>
<dbReference type="AlphaFoldDB" id="A0A087S115"/>
<comment type="caution">
    <text evidence="3">The sequence shown here is derived from an EMBL/GenBank/DDBJ whole genome shotgun (WGS) entry which is preliminary data.</text>
</comment>
<feature type="domain" description="GIY-YIG" evidence="2">
    <location>
        <begin position="56"/>
        <end position="144"/>
    </location>
</feature>
<name>A0A087S115_9ARCH</name>
<reference evidence="3 4" key="1">
    <citation type="submission" date="2014-06" db="EMBL/GenBank/DDBJ databases">
        <authorList>
            <person name="Ngugi D.K."/>
            <person name="Blom J."/>
            <person name="Alam I."/>
            <person name="Rashid M."/>
            <person name="Baalawi W."/>
            <person name="Zhang G."/>
            <person name="Hikmawan T."/>
            <person name="Guan Y."/>
            <person name="Antunes A."/>
            <person name="Siam R."/>
            <person name="El-Dorry H."/>
            <person name="Bajic V."/>
            <person name="Stingl U."/>
        </authorList>
    </citation>
    <scope>NUCLEOTIDE SEQUENCE [LARGE SCALE GENOMIC DNA]</scope>
    <source>
        <strain evidence="3">SCGC AAA799-P11</strain>
    </source>
</reference>
<proteinExistence type="predicted"/>
<evidence type="ECO:0000259" key="2">
    <source>
        <dbReference type="Pfam" id="PF26468"/>
    </source>
</evidence>
<dbReference type="Pfam" id="PF26468">
    <property type="entry name" value="GIY_YIG_3"/>
    <property type="match status" value="1"/>
</dbReference>
<dbReference type="EMBL" id="JOSZ01000008">
    <property type="protein sequence ID" value="KFM19419.1"/>
    <property type="molecule type" value="Genomic_DNA"/>
</dbReference>
<dbReference type="Proteomes" id="UP000029387">
    <property type="component" value="Unassembled WGS sequence"/>
</dbReference>
<sequence>MGKELFPRYAKRNKERQKEEGSKFGRGIKKETLVANKTKDKQDDSKRTSAQVGKAVNLSHLRNISLEKKIETQVTDLLQNTFSFKYLIIQGQEKRMGSSGIESRLIGTVSECKECQPSINWLGNNSPKSKIRDSGLWLYQHLSNPPISESDKKDLVIFHKHTKEWFNSQSISNTNETQ</sequence>
<evidence type="ECO:0000256" key="1">
    <source>
        <dbReference type="SAM" id="MobiDB-lite"/>
    </source>
</evidence>
<accession>A0A087S115</accession>
<organism evidence="3 4">
    <name type="scientific">Marine Group I thaumarchaeote SCGC AAA799-P11</name>
    <dbReference type="NCBI Taxonomy" id="1502295"/>
    <lineage>
        <taxon>Archaea</taxon>
        <taxon>Nitrososphaerota</taxon>
        <taxon>Marine Group I</taxon>
    </lineage>
</organism>
<feature type="region of interest" description="Disordered" evidence="1">
    <location>
        <begin position="1"/>
        <end position="51"/>
    </location>
</feature>
<protein>
    <recommendedName>
        <fullName evidence="2">GIY-YIG domain-containing protein</fullName>
    </recommendedName>
</protein>
<evidence type="ECO:0000313" key="4">
    <source>
        <dbReference type="Proteomes" id="UP000029387"/>
    </source>
</evidence>
<feature type="compositionally biased region" description="Basic and acidic residues" evidence="1">
    <location>
        <begin position="16"/>
        <end position="47"/>
    </location>
</feature>
<evidence type="ECO:0000313" key="3">
    <source>
        <dbReference type="EMBL" id="KFM19419.1"/>
    </source>
</evidence>
<dbReference type="InterPro" id="IPR058782">
    <property type="entry name" value="GIY_YIG_3"/>
</dbReference>